<keyword evidence="5" id="KW-0378">Hydrolase</keyword>
<dbReference type="Pfam" id="PF00300">
    <property type="entry name" value="His_Phos_1"/>
    <property type="match status" value="2"/>
</dbReference>
<proteinExistence type="inferred from homology"/>
<dbReference type="AlphaFoldDB" id="A0A0A9XL65"/>
<dbReference type="CDD" id="cd07067">
    <property type="entry name" value="HP_PGM_like"/>
    <property type="match status" value="1"/>
</dbReference>
<evidence type="ECO:0000313" key="15">
    <source>
        <dbReference type="EMBL" id="JAG50263.1"/>
    </source>
</evidence>
<evidence type="ECO:0000256" key="7">
    <source>
        <dbReference type="ARBA" id="ARBA00038605"/>
    </source>
</evidence>
<dbReference type="GO" id="GO:0090141">
    <property type="term" value="P:positive regulation of mitochondrial fission"/>
    <property type="evidence" value="ECO:0007669"/>
    <property type="project" value="TreeGrafter"/>
</dbReference>
<evidence type="ECO:0000256" key="11">
    <source>
        <dbReference type="ARBA" id="ARBA00047761"/>
    </source>
</evidence>
<keyword evidence="13" id="KW-0812">Transmembrane</keyword>
<gene>
    <name evidence="14" type="primary">pgam5_4</name>
    <name evidence="14" type="ORF">CM83_16763</name>
</gene>
<comment type="catalytic activity">
    <reaction evidence="11">
        <text>O-phospho-L-seryl-[protein] + H2O = L-seryl-[protein] + phosphate</text>
        <dbReference type="Rhea" id="RHEA:20629"/>
        <dbReference type="Rhea" id="RHEA-COMP:9863"/>
        <dbReference type="Rhea" id="RHEA-COMP:11604"/>
        <dbReference type="ChEBI" id="CHEBI:15377"/>
        <dbReference type="ChEBI" id="CHEBI:29999"/>
        <dbReference type="ChEBI" id="CHEBI:43474"/>
        <dbReference type="ChEBI" id="CHEBI:83421"/>
        <dbReference type="EC" id="3.1.3.16"/>
    </reaction>
</comment>
<dbReference type="InterPro" id="IPR029033">
    <property type="entry name" value="His_PPase_superfam"/>
</dbReference>
<evidence type="ECO:0000256" key="12">
    <source>
        <dbReference type="ARBA" id="ARBA00048336"/>
    </source>
</evidence>
<dbReference type="Gene3D" id="3.40.50.1240">
    <property type="entry name" value="Phosphoglycerate mutase-like"/>
    <property type="match status" value="1"/>
</dbReference>
<dbReference type="InterPro" id="IPR013078">
    <property type="entry name" value="His_Pase_superF_clade-1"/>
</dbReference>
<keyword evidence="4" id="KW-1000">Mitochondrion outer membrane</keyword>
<keyword evidence="13" id="KW-0472">Membrane</keyword>
<dbReference type="EMBL" id="GBHO01025739">
    <property type="protein sequence ID" value="JAG17865.1"/>
    <property type="molecule type" value="Transcribed_RNA"/>
</dbReference>
<dbReference type="InterPro" id="IPR051021">
    <property type="entry name" value="Mito_Ser/Thr_phosphatase"/>
</dbReference>
<comment type="function">
    <text evidence="6">Displays phosphatase activity for serine/threonine residues, and dephosphorylates and activates Pk92B kinase. Has apparently no phosphoglycerate mutase activity.</text>
</comment>
<feature type="transmembrane region" description="Helical" evidence="13">
    <location>
        <begin position="15"/>
        <end position="32"/>
    </location>
</feature>
<evidence type="ECO:0000256" key="8">
    <source>
        <dbReference type="ARBA" id="ARBA00039765"/>
    </source>
</evidence>
<reference evidence="14" key="1">
    <citation type="journal article" date="2014" name="PLoS ONE">
        <title>Transcriptome-Based Identification of ABC Transporters in the Western Tarnished Plant Bug Lygus hesperus.</title>
        <authorList>
            <person name="Hull J.J."/>
            <person name="Chaney K."/>
            <person name="Geib S.M."/>
            <person name="Fabrick J.A."/>
            <person name="Brent C.S."/>
            <person name="Walsh D."/>
            <person name="Lavine L.C."/>
        </authorList>
    </citation>
    <scope>NUCLEOTIDE SEQUENCE</scope>
</reference>
<evidence type="ECO:0000313" key="14">
    <source>
        <dbReference type="EMBL" id="JAG17865.1"/>
    </source>
</evidence>
<comment type="subcellular location">
    <subcellularLocation>
        <location evidence="1">Mitochondrion outer membrane</location>
    </subcellularLocation>
</comment>
<evidence type="ECO:0000256" key="2">
    <source>
        <dbReference type="ARBA" id="ARBA00006717"/>
    </source>
</evidence>
<keyword evidence="13" id="KW-1133">Transmembrane helix</keyword>
<dbReference type="SMART" id="SM00855">
    <property type="entry name" value="PGAM"/>
    <property type="match status" value="1"/>
</dbReference>
<evidence type="ECO:0000256" key="5">
    <source>
        <dbReference type="ARBA" id="ARBA00022801"/>
    </source>
</evidence>
<dbReference type="EC" id="3.1.3.16" evidence="3"/>
<comment type="similarity">
    <text evidence="2">Belongs to the phosphoglycerate mutase family. BPG-dependent PGAM subfamily.</text>
</comment>
<dbReference type="SUPFAM" id="SSF53254">
    <property type="entry name" value="Phosphoglycerate mutase-like"/>
    <property type="match status" value="1"/>
</dbReference>
<dbReference type="GO" id="GO:0005741">
    <property type="term" value="C:mitochondrial outer membrane"/>
    <property type="evidence" value="ECO:0007669"/>
    <property type="project" value="UniProtKB-SubCell"/>
</dbReference>
<reference evidence="14" key="2">
    <citation type="submission" date="2014-07" db="EMBL/GenBank/DDBJ databases">
        <authorList>
            <person name="Hull J."/>
        </authorList>
    </citation>
    <scope>NUCLEOTIDE SEQUENCE</scope>
</reference>
<dbReference type="GO" id="GO:0004722">
    <property type="term" value="F:protein serine/threonine phosphatase activity"/>
    <property type="evidence" value="ECO:0007669"/>
    <property type="project" value="UniProtKB-EC"/>
</dbReference>
<comment type="subunit">
    <text evidence="7">Interacts with Pk92B/ASK1.</text>
</comment>
<evidence type="ECO:0000256" key="6">
    <source>
        <dbReference type="ARBA" id="ARBA00037234"/>
    </source>
</evidence>
<name>A0A0A9XL65_LYGHE</name>
<comment type="catalytic activity">
    <reaction evidence="12">
        <text>O-phospho-L-threonyl-[protein] + H2O = L-threonyl-[protein] + phosphate</text>
        <dbReference type="Rhea" id="RHEA:47004"/>
        <dbReference type="Rhea" id="RHEA-COMP:11060"/>
        <dbReference type="Rhea" id="RHEA-COMP:11605"/>
        <dbReference type="ChEBI" id="CHEBI:15377"/>
        <dbReference type="ChEBI" id="CHEBI:30013"/>
        <dbReference type="ChEBI" id="CHEBI:43474"/>
        <dbReference type="ChEBI" id="CHEBI:61977"/>
        <dbReference type="EC" id="3.1.3.16"/>
    </reaction>
</comment>
<evidence type="ECO:0000256" key="13">
    <source>
        <dbReference type="SAM" id="Phobius"/>
    </source>
</evidence>
<evidence type="ECO:0000256" key="9">
    <source>
        <dbReference type="ARBA" id="ARBA00040722"/>
    </source>
</evidence>
<keyword evidence="4" id="KW-0496">Mitochondrion</keyword>
<dbReference type="EMBL" id="GBRD01015563">
    <property type="protein sequence ID" value="JAG50263.1"/>
    <property type="molecule type" value="Transcribed_RNA"/>
</dbReference>
<dbReference type="PANTHER" id="PTHR20935:SF0">
    <property type="entry name" value="SERINE_THREONINE-PROTEIN PHOSPHATASE PGAM5, MITOCHONDRIAL"/>
    <property type="match status" value="1"/>
</dbReference>
<reference evidence="15" key="3">
    <citation type="submission" date="2014-09" db="EMBL/GenBank/DDBJ databases">
        <authorList>
            <person name="Magalhaes I.L.F."/>
            <person name="Oliveira U."/>
            <person name="Santos F.R."/>
            <person name="Vidigal T.H.D.A."/>
            <person name="Brescovit A.D."/>
            <person name="Santos A.J."/>
        </authorList>
    </citation>
    <scope>NUCLEOTIDE SEQUENCE</scope>
</reference>
<accession>A0A0A9XL65</accession>
<evidence type="ECO:0000256" key="10">
    <source>
        <dbReference type="ARBA" id="ARBA00042520"/>
    </source>
</evidence>
<sequence length="272" mass="30972">MLSDSFLVMWGKCRAIIGVGIGVGLGVGLLAYKKRIDVVEALYVEKPPYPPQPFCTGPENCPITKWDYDWDHRCSDGPVTSFCRNIIMISHGQYKTEGKDDDERGLTELGQKQAEAVAHRLLEYNLPYKSCISSHLKRSEETADIIRTKLGLKRIQFKWLQEGTPTPPEPTVDGLREPFVFHQDSARIEAAFRKLFYRPGPELKENNYEILVCHANIIRFFVCRALQFPPEAWLRWQIPHASITWISIYGSGMVSINQIGDVGFLPPQTITF</sequence>
<organism evidence="14">
    <name type="scientific">Lygus hesperus</name>
    <name type="common">Western plant bug</name>
    <dbReference type="NCBI Taxonomy" id="30085"/>
    <lineage>
        <taxon>Eukaryota</taxon>
        <taxon>Metazoa</taxon>
        <taxon>Ecdysozoa</taxon>
        <taxon>Arthropoda</taxon>
        <taxon>Hexapoda</taxon>
        <taxon>Insecta</taxon>
        <taxon>Pterygota</taxon>
        <taxon>Neoptera</taxon>
        <taxon>Paraneoptera</taxon>
        <taxon>Hemiptera</taxon>
        <taxon>Heteroptera</taxon>
        <taxon>Panheteroptera</taxon>
        <taxon>Cimicomorpha</taxon>
        <taxon>Miridae</taxon>
        <taxon>Mirini</taxon>
        <taxon>Lygus</taxon>
    </lineage>
</organism>
<protein>
    <recommendedName>
        <fullName evidence="8">Serine/threonine-protein phosphatase PGAM5, mitochondrial</fullName>
        <ecNumber evidence="3">3.1.3.16</ecNumber>
    </recommendedName>
    <alternativeName>
        <fullName evidence="10">Phosphoglycerate mutase family member 5 homolog</fullName>
    </alternativeName>
    <alternativeName>
        <fullName evidence="9">Serine/threonine-protein phosphatase Pgam5, mitochondrial</fullName>
    </alternativeName>
</protein>
<evidence type="ECO:0000256" key="4">
    <source>
        <dbReference type="ARBA" id="ARBA00022787"/>
    </source>
</evidence>
<dbReference type="PANTHER" id="PTHR20935">
    <property type="entry name" value="PHOSPHOGLYCERATE MUTASE-RELATED"/>
    <property type="match status" value="1"/>
</dbReference>
<evidence type="ECO:0000256" key="3">
    <source>
        <dbReference type="ARBA" id="ARBA00013081"/>
    </source>
</evidence>
<evidence type="ECO:0000256" key="1">
    <source>
        <dbReference type="ARBA" id="ARBA00004294"/>
    </source>
</evidence>